<reference evidence="11" key="1">
    <citation type="submission" date="2020-05" db="EMBL/GenBank/DDBJ databases">
        <title>Phylogenomic resolution of chytrid fungi.</title>
        <authorList>
            <person name="Stajich J.E."/>
            <person name="Amses K."/>
            <person name="Simmons R."/>
            <person name="Seto K."/>
            <person name="Myers J."/>
            <person name="Bonds A."/>
            <person name="Quandt C.A."/>
            <person name="Barry K."/>
            <person name="Liu P."/>
            <person name="Grigoriev I."/>
            <person name="Longcore J.E."/>
            <person name="James T.Y."/>
        </authorList>
    </citation>
    <scope>NUCLEOTIDE SEQUENCE</scope>
    <source>
        <strain evidence="11">JEL0513</strain>
    </source>
</reference>
<dbReference type="InterPro" id="IPR030457">
    <property type="entry name" value="ELO_CS"/>
</dbReference>
<evidence type="ECO:0000313" key="12">
    <source>
        <dbReference type="Proteomes" id="UP001211907"/>
    </source>
</evidence>
<comment type="similarity">
    <text evidence="10">Belongs to the ELO family.</text>
</comment>
<dbReference type="GO" id="GO:0009922">
    <property type="term" value="F:fatty acid elongase activity"/>
    <property type="evidence" value="ECO:0007669"/>
    <property type="project" value="InterPro"/>
</dbReference>
<sequence>MATAVENFGNIAQNLFFVPVEDSIIAAVFAVGAVIDPYTKPLETALSASLNATLPMDAFYSWVARIESPHVKYLPLMNPVHALLAVILYGFVILSGCQIMKGFNKFTLKSYSWWHNLILTALSLYTAVKVVLLSHSNGIRIYAFLNNVNHSPSGLQLAKVCWLFYFAKFPELLDTVIMMLKKNNRQISFLHVYHHSTILFMMWLVVTWAPGGEFCLSVFLNSSVHVVMYGYYLLSSMGIKQVSVIKYYITGMQMTQFLILLTQAIFDSVSEYLHPGSTNFPSQIAQINISYMVTMLMLFGNFYIQDKQRIAREKVALKIKKQ</sequence>
<keyword evidence="12" id="KW-1185">Reference proteome</keyword>
<protein>
    <recommendedName>
        <fullName evidence="10">Elongation of fatty acids protein</fullName>
        <ecNumber evidence="10">2.3.1.-</ecNumber>
    </recommendedName>
</protein>
<comment type="catalytic activity">
    <reaction evidence="10">
        <text>an acyl-CoA + malonyl-CoA + H(+) = a 3-oxoacyl-CoA + CO2 + CoA</text>
        <dbReference type="Rhea" id="RHEA:50252"/>
        <dbReference type="ChEBI" id="CHEBI:15378"/>
        <dbReference type="ChEBI" id="CHEBI:16526"/>
        <dbReference type="ChEBI" id="CHEBI:57287"/>
        <dbReference type="ChEBI" id="CHEBI:57384"/>
        <dbReference type="ChEBI" id="CHEBI:58342"/>
        <dbReference type="ChEBI" id="CHEBI:90726"/>
    </reaction>
    <physiologicalReaction direction="left-to-right" evidence="10">
        <dbReference type="Rhea" id="RHEA:50253"/>
    </physiologicalReaction>
</comment>
<feature type="transmembrane region" description="Helical" evidence="10">
    <location>
        <begin position="82"/>
        <end position="101"/>
    </location>
</feature>
<keyword evidence="2 10" id="KW-0444">Lipid biosynthesis</keyword>
<evidence type="ECO:0000256" key="8">
    <source>
        <dbReference type="ARBA" id="ARBA00023136"/>
    </source>
</evidence>
<comment type="subcellular location">
    <subcellularLocation>
        <location evidence="1">Membrane</location>
        <topology evidence="1">Multi-pass membrane protein</topology>
    </subcellularLocation>
</comment>
<feature type="transmembrane region" description="Helical" evidence="10">
    <location>
        <begin position="113"/>
        <end position="132"/>
    </location>
</feature>
<dbReference type="Proteomes" id="UP001211907">
    <property type="component" value="Unassembled WGS sequence"/>
</dbReference>
<proteinExistence type="inferred from homology"/>
<evidence type="ECO:0000256" key="6">
    <source>
        <dbReference type="ARBA" id="ARBA00022989"/>
    </source>
</evidence>
<organism evidence="11 12">
    <name type="scientific">Physocladia obscura</name>
    <dbReference type="NCBI Taxonomy" id="109957"/>
    <lineage>
        <taxon>Eukaryota</taxon>
        <taxon>Fungi</taxon>
        <taxon>Fungi incertae sedis</taxon>
        <taxon>Chytridiomycota</taxon>
        <taxon>Chytridiomycota incertae sedis</taxon>
        <taxon>Chytridiomycetes</taxon>
        <taxon>Chytridiales</taxon>
        <taxon>Chytriomycetaceae</taxon>
        <taxon>Physocladia</taxon>
    </lineage>
</organism>
<feature type="transmembrane region" description="Helical" evidence="10">
    <location>
        <begin position="187"/>
        <end position="206"/>
    </location>
</feature>
<accession>A0AAD5T845</accession>
<dbReference type="AlphaFoldDB" id="A0AAD5T845"/>
<dbReference type="GO" id="GO:0030148">
    <property type="term" value="P:sphingolipid biosynthetic process"/>
    <property type="evidence" value="ECO:0007669"/>
    <property type="project" value="TreeGrafter"/>
</dbReference>
<evidence type="ECO:0000256" key="5">
    <source>
        <dbReference type="ARBA" id="ARBA00022832"/>
    </source>
</evidence>
<feature type="transmembrane region" description="Helical" evidence="10">
    <location>
        <begin position="218"/>
        <end position="235"/>
    </location>
</feature>
<keyword evidence="4 10" id="KW-0812">Transmembrane</keyword>
<comment type="caution">
    <text evidence="11">The sequence shown here is derived from an EMBL/GenBank/DDBJ whole genome shotgun (WGS) entry which is preliminary data.</text>
</comment>
<evidence type="ECO:0000313" key="11">
    <source>
        <dbReference type="EMBL" id="KAJ3125499.1"/>
    </source>
</evidence>
<dbReference type="PANTHER" id="PTHR11157:SF126">
    <property type="entry name" value="ELONGATION OF VERY LONG CHAIN FATTY ACIDS PROTEIN"/>
    <property type="match status" value="1"/>
</dbReference>
<feature type="transmembrane region" description="Helical" evidence="10">
    <location>
        <begin position="286"/>
        <end position="304"/>
    </location>
</feature>
<keyword evidence="6 10" id="KW-1133">Transmembrane helix</keyword>
<feature type="transmembrane region" description="Helical" evidence="10">
    <location>
        <begin position="247"/>
        <end position="266"/>
    </location>
</feature>
<dbReference type="GO" id="GO:0034626">
    <property type="term" value="P:fatty acid elongation, polyunsaturated fatty acid"/>
    <property type="evidence" value="ECO:0007669"/>
    <property type="project" value="TreeGrafter"/>
</dbReference>
<dbReference type="GO" id="GO:0034625">
    <property type="term" value="P:fatty acid elongation, monounsaturated fatty acid"/>
    <property type="evidence" value="ECO:0007669"/>
    <property type="project" value="TreeGrafter"/>
</dbReference>
<evidence type="ECO:0000256" key="1">
    <source>
        <dbReference type="ARBA" id="ARBA00004141"/>
    </source>
</evidence>
<dbReference type="InterPro" id="IPR002076">
    <property type="entry name" value="ELO_fam"/>
</dbReference>
<dbReference type="Pfam" id="PF01151">
    <property type="entry name" value="ELO"/>
    <property type="match status" value="1"/>
</dbReference>
<gene>
    <name evidence="11" type="ORF">HK100_010769</name>
</gene>
<keyword evidence="3 10" id="KW-0808">Transferase</keyword>
<dbReference type="PROSITE" id="PS01188">
    <property type="entry name" value="ELO"/>
    <property type="match status" value="1"/>
</dbReference>
<keyword evidence="5 10" id="KW-0276">Fatty acid metabolism</keyword>
<dbReference type="EC" id="2.3.1.-" evidence="10"/>
<evidence type="ECO:0000256" key="2">
    <source>
        <dbReference type="ARBA" id="ARBA00022516"/>
    </source>
</evidence>
<keyword evidence="7 10" id="KW-0443">Lipid metabolism</keyword>
<dbReference type="EMBL" id="JADGJH010000606">
    <property type="protein sequence ID" value="KAJ3125499.1"/>
    <property type="molecule type" value="Genomic_DNA"/>
</dbReference>
<name>A0AAD5T845_9FUNG</name>
<dbReference type="GO" id="GO:0042761">
    <property type="term" value="P:very long-chain fatty acid biosynthetic process"/>
    <property type="evidence" value="ECO:0007669"/>
    <property type="project" value="TreeGrafter"/>
</dbReference>
<evidence type="ECO:0000256" key="10">
    <source>
        <dbReference type="RuleBase" id="RU361115"/>
    </source>
</evidence>
<keyword evidence="8 10" id="KW-0472">Membrane</keyword>
<dbReference type="GO" id="GO:0019367">
    <property type="term" value="P:fatty acid elongation, saturated fatty acid"/>
    <property type="evidence" value="ECO:0007669"/>
    <property type="project" value="TreeGrafter"/>
</dbReference>
<evidence type="ECO:0000256" key="4">
    <source>
        <dbReference type="ARBA" id="ARBA00022692"/>
    </source>
</evidence>
<dbReference type="PANTHER" id="PTHR11157">
    <property type="entry name" value="FATTY ACID ACYL TRANSFERASE-RELATED"/>
    <property type="match status" value="1"/>
</dbReference>
<evidence type="ECO:0000256" key="9">
    <source>
        <dbReference type="ARBA" id="ARBA00023160"/>
    </source>
</evidence>
<keyword evidence="9 10" id="KW-0275">Fatty acid biosynthesis</keyword>
<evidence type="ECO:0000256" key="7">
    <source>
        <dbReference type="ARBA" id="ARBA00023098"/>
    </source>
</evidence>
<dbReference type="GO" id="GO:0005789">
    <property type="term" value="C:endoplasmic reticulum membrane"/>
    <property type="evidence" value="ECO:0007669"/>
    <property type="project" value="TreeGrafter"/>
</dbReference>
<evidence type="ECO:0000256" key="3">
    <source>
        <dbReference type="ARBA" id="ARBA00022679"/>
    </source>
</evidence>